<gene>
    <name evidence="4" type="ORF">SAMN05661086_03012</name>
</gene>
<protein>
    <submittedName>
        <fullName evidence="4">FHA domain-containing protein</fullName>
    </submittedName>
</protein>
<evidence type="ECO:0000259" key="3">
    <source>
        <dbReference type="PROSITE" id="PS50006"/>
    </source>
</evidence>
<name>A0A1I6L2A7_9FIRM</name>
<evidence type="ECO:0000313" key="5">
    <source>
        <dbReference type="Proteomes" id="UP000199659"/>
    </source>
</evidence>
<feature type="region of interest" description="Disordered" evidence="1">
    <location>
        <begin position="303"/>
        <end position="406"/>
    </location>
</feature>
<feature type="compositionally biased region" description="Polar residues" evidence="1">
    <location>
        <begin position="303"/>
        <end position="320"/>
    </location>
</feature>
<reference evidence="4 5" key="1">
    <citation type="submission" date="2016-10" db="EMBL/GenBank/DDBJ databases">
        <authorList>
            <person name="de Groot N.N."/>
        </authorList>
    </citation>
    <scope>NUCLEOTIDE SEQUENCE [LARGE SCALE GENOMIC DNA]</scope>
    <source>
        <strain evidence="4 5">743A</strain>
    </source>
</reference>
<dbReference type="InterPro" id="IPR000253">
    <property type="entry name" value="FHA_dom"/>
</dbReference>
<dbReference type="EMBL" id="FOYZ01000012">
    <property type="protein sequence ID" value="SFR97571.1"/>
    <property type="molecule type" value="Genomic_DNA"/>
</dbReference>
<keyword evidence="2" id="KW-0472">Membrane</keyword>
<keyword evidence="5" id="KW-1185">Reference proteome</keyword>
<dbReference type="CDD" id="cd00060">
    <property type="entry name" value="FHA"/>
    <property type="match status" value="1"/>
</dbReference>
<dbReference type="OrthoDB" id="9783862at2"/>
<dbReference type="STRING" id="37658.SAMN05661086_03012"/>
<feature type="domain" description="FHA" evidence="3">
    <location>
        <begin position="439"/>
        <end position="488"/>
    </location>
</feature>
<dbReference type="Pfam" id="PF00498">
    <property type="entry name" value="FHA"/>
    <property type="match status" value="1"/>
</dbReference>
<dbReference type="PANTHER" id="PTHR23308">
    <property type="entry name" value="NUCLEAR INHIBITOR OF PROTEIN PHOSPHATASE-1"/>
    <property type="match status" value="1"/>
</dbReference>
<dbReference type="InterPro" id="IPR050923">
    <property type="entry name" value="Cell_Proc_Reg/RNA_Proc"/>
</dbReference>
<feature type="compositionally biased region" description="Polar residues" evidence="1">
    <location>
        <begin position="374"/>
        <end position="389"/>
    </location>
</feature>
<dbReference type="Gene3D" id="2.60.200.20">
    <property type="match status" value="1"/>
</dbReference>
<proteinExistence type="predicted"/>
<dbReference type="SMART" id="SM00240">
    <property type="entry name" value="FHA"/>
    <property type="match status" value="1"/>
</dbReference>
<evidence type="ECO:0000256" key="1">
    <source>
        <dbReference type="SAM" id="MobiDB-lite"/>
    </source>
</evidence>
<sequence>MQIQYTEDGYLKLCLEETEKINYDIIPKMNSNEFILPCMRDRYDRNVVLYYKGEFVSLLDYLEEVTLDFDGLQDIVIKCLEAFTSIYDAGFLDANIIEDLEFVFINKKTMEIKVVYCPIKTAINTRNCQDMMMNLCKTAVTNKATLLLGTLLEQISQPDFTVKALKNAVETLNIHAVAEVKVVEKVVEKKVEVEVEKIVERPVEIERIVEKVVEKPVEVEKIIEKMVEVDKIIEKPVSTSKILLSSGVSIVCIGVFTVVLPMVLHNIGDGNIFTQPGTGSILSVALSALSVAGINFGILKSGSSKNSSDVTRGNRAQSANGGYDSARVTTAASAERSTPQVRPGNVERSVKTSRNQQSGVPSRPAVDSMDSARVKSTGSKPSNTVSAQPTVRPESPAAFQPTEDGATGVLGYNSFNNAYLIEDGKSSMMDRIFVDADTFVIGREGAVNYKIEENFISKRHAQIVQKNNEYYIIDLGSSNFTYLNGNKLEPDKEYVINDGFKVSFGKKGFTFKRG</sequence>
<accession>A0A1I6L2A7</accession>
<dbReference type="RefSeq" id="WP_092562465.1">
    <property type="nucleotide sequence ID" value="NZ_FOYZ01000012.1"/>
</dbReference>
<dbReference type="Pfam" id="PF19909">
    <property type="entry name" value="DUF6382"/>
    <property type="match status" value="1"/>
</dbReference>
<evidence type="ECO:0000313" key="4">
    <source>
        <dbReference type="EMBL" id="SFR97571.1"/>
    </source>
</evidence>
<keyword evidence="2" id="KW-1133">Transmembrane helix</keyword>
<feature type="compositionally biased region" description="Polar residues" evidence="1">
    <location>
        <begin position="327"/>
        <end position="340"/>
    </location>
</feature>
<dbReference type="PROSITE" id="PS50006">
    <property type="entry name" value="FHA_DOMAIN"/>
    <property type="match status" value="1"/>
</dbReference>
<evidence type="ECO:0000256" key="2">
    <source>
        <dbReference type="SAM" id="Phobius"/>
    </source>
</evidence>
<dbReference type="Proteomes" id="UP000199659">
    <property type="component" value="Unassembled WGS sequence"/>
</dbReference>
<dbReference type="AlphaFoldDB" id="A0A1I6L2A7"/>
<dbReference type="SUPFAM" id="SSF49879">
    <property type="entry name" value="SMAD/FHA domain"/>
    <property type="match status" value="1"/>
</dbReference>
<keyword evidence="2" id="KW-0812">Transmembrane</keyword>
<feature type="transmembrane region" description="Helical" evidence="2">
    <location>
        <begin position="242"/>
        <end position="267"/>
    </location>
</feature>
<organism evidence="4 5">
    <name type="scientific">Anaeromicropila populeti</name>
    <dbReference type="NCBI Taxonomy" id="37658"/>
    <lineage>
        <taxon>Bacteria</taxon>
        <taxon>Bacillati</taxon>
        <taxon>Bacillota</taxon>
        <taxon>Clostridia</taxon>
        <taxon>Lachnospirales</taxon>
        <taxon>Lachnospiraceae</taxon>
        <taxon>Anaeromicropila</taxon>
    </lineage>
</organism>
<dbReference type="InterPro" id="IPR008984">
    <property type="entry name" value="SMAD_FHA_dom_sf"/>
</dbReference>
<feature type="transmembrane region" description="Helical" evidence="2">
    <location>
        <begin position="279"/>
        <end position="299"/>
    </location>
</feature>
<dbReference type="InterPro" id="IPR045962">
    <property type="entry name" value="DUF6382"/>
</dbReference>